<feature type="region of interest" description="Disordered" evidence="1">
    <location>
        <begin position="756"/>
        <end position="791"/>
    </location>
</feature>
<evidence type="ECO:0008006" key="4">
    <source>
        <dbReference type="Google" id="ProtNLM"/>
    </source>
</evidence>
<dbReference type="AlphaFoldDB" id="A0A9W9GM98"/>
<sequence length="872" mass="96242">MDDLNQWDFPLDSASSEGWNAEINAGGYMTDFTGASSSTSWDAPLHDPLDSTFYATESSGQLTAHPIQYEDDASNMERDLPFKEIPQYLDLPGFPEPNISPQAAQFLSGHSSELDRIAMGIPDPRPFSMQPPLAEFGDQMVRAFAACKNRMSAKSYPQDEVSEVLETLRIMTTFFTSKLSPSPASPSPASPSSASPDKPVCQARVRFQCYLCEDKANPKMYTAFNTLKRHLSTTHRISSEQWHCSRCKTITFRRDRMREHFIYHHRFDITSAELEQTRSPLPAPDSCPICSKPVVAEWDEIFKHIRENCSSPRPEAVPTNGNQSRRGSDGRGSVGTGNGHSQCHGYGSFTAEASHHSGQLPSYLDESWNQSNNQRGYNPYPDAHYEDPGSISNAEPGSALHSVIDGQLNLGHHQRSTNVIGKLPMNDLPSRSVESRAHLPGGVDKQPRKLQPPHTPGNSRSGQSSQKRKRPRKEKEPTQQNEPDPRACEQCSHIMTRCEECSTVRGCHICGPGPSGGAIEAGNTSGMLVRGYLSPSSAVTTLNPTYLDFQNMLEPSGLMPTQPSYHPTGGATQQFWTQTPYQSFQSMTDTLVGDSFPGDQFMTIAQVAGGHEVLRGLNGKIQESSVVECDTRLLRSIGLDSFICSSQVKGQTKQLQPEAAVVLTPSLYTDFVLRSKASSGISNAPQPALFQCQCACITKPLLSRECRAVFQLSPNEWVDMTFKISPAHETSHPLRTRIQIFAKLLKLRTAAAQSTTQKQRRRSIESVSKCEDLDDTDSDQGLLATSPSGSELTPVSYWTEEVQDWSFNFDINWAALANLAQWAGGIDADTCQNLLLSDHGHVLDLIAMYIKCKFEIYWLLMGSSGLSLLLSI</sequence>
<evidence type="ECO:0000313" key="2">
    <source>
        <dbReference type="EMBL" id="KAJ5124186.1"/>
    </source>
</evidence>
<reference evidence="2" key="1">
    <citation type="submission" date="2022-11" db="EMBL/GenBank/DDBJ databases">
        <authorList>
            <person name="Petersen C."/>
        </authorList>
    </citation>
    <scope>NUCLEOTIDE SEQUENCE</scope>
    <source>
        <strain evidence="2">IBT 22155</strain>
    </source>
</reference>
<feature type="region of interest" description="Disordered" evidence="1">
    <location>
        <begin position="177"/>
        <end position="198"/>
    </location>
</feature>
<feature type="region of interest" description="Disordered" evidence="1">
    <location>
        <begin position="309"/>
        <end position="398"/>
    </location>
</feature>
<feature type="region of interest" description="Disordered" evidence="1">
    <location>
        <begin position="420"/>
        <end position="488"/>
    </location>
</feature>
<evidence type="ECO:0000256" key="1">
    <source>
        <dbReference type="SAM" id="MobiDB-lite"/>
    </source>
</evidence>
<organism evidence="2 3">
    <name type="scientific">Penicillium bovifimosum</name>
    <dbReference type="NCBI Taxonomy" id="126998"/>
    <lineage>
        <taxon>Eukaryota</taxon>
        <taxon>Fungi</taxon>
        <taxon>Dikarya</taxon>
        <taxon>Ascomycota</taxon>
        <taxon>Pezizomycotina</taxon>
        <taxon>Eurotiomycetes</taxon>
        <taxon>Eurotiomycetidae</taxon>
        <taxon>Eurotiales</taxon>
        <taxon>Aspergillaceae</taxon>
        <taxon>Penicillium</taxon>
    </lineage>
</organism>
<feature type="compositionally biased region" description="Basic and acidic residues" evidence="1">
    <location>
        <begin position="473"/>
        <end position="487"/>
    </location>
</feature>
<dbReference type="EMBL" id="JAPQKL010000006">
    <property type="protein sequence ID" value="KAJ5124186.1"/>
    <property type="molecule type" value="Genomic_DNA"/>
</dbReference>
<protein>
    <recommendedName>
        <fullName evidence="4">C2H2-type domain-containing protein</fullName>
    </recommendedName>
</protein>
<dbReference type="GeneID" id="81407925"/>
<dbReference type="OrthoDB" id="4367253at2759"/>
<keyword evidence="3" id="KW-1185">Reference proteome</keyword>
<gene>
    <name evidence="2" type="ORF">N7515_008011</name>
</gene>
<accession>A0A9W9GM98</accession>
<reference evidence="2" key="2">
    <citation type="journal article" date="2023" name="IMA Fungus">
        <title>Comparative genomic study of the Penicillium genus elucidates a diverse pangenome and 15 lateral gene transfer events.</title>
        <authorList>
            <person name="Petersen C."/>
            <person name="Sorensen T."/>
            <person name="Nielsen M.R."/>
            <person name="Sondergaard T.E."/>
            <person name="Sorensen J.L."/>
            <person name="Fitzpatrick D.A."/>
            <person name="Frisvad J.C."/>
            <person name="Nielsen K.L."/>
        </authorList>
    </citation>
    <scope>NUCLEOTIDE SEQUENCE</scope>
    <source>
        <strain evidence="2">IBT 22155</strain>
    </source>
</reference>
<comment type="caution">
    <text evidence="2">The sequence shown here is derived from an EMBL/GenBank/DDBJ whole genome shotgun (WGS) entry which is preliminary data.</text>
</comment>
<name>A0A9W9GM98_9EURO</name>
<evidence type="ECO:0000313" key="3">
    <source>
        <dbReference type="Proteomes" id="UP001149079"/>
    </source>
</evidence>
<dbReference type="Proteomes" id="UP001149079">
    <property type="component" value="Unassembled WGS sequence"/>
</dbReference>
<feature type="compositionally biased region" description="Polar residues" evidence="1">
    <location>
        <begin position="367"/>
        <end position="376"/>
    </location>
</feature>
<dbReference type="RefSeq" id="XP_056518585.1">
    <property type="nucleotide sequence ID" value="XM_056668755.1"/>
</dbReference>
<proteinExistence type="predicted"/>
<feature type="compositionally biased region" description="Basic and acidic residues" evidence="1">
    <location>
        <begin position="762"/>
        <end position="771"/>
    </location>
</feature>